<dbReference type="Proteomes" id="UP000192940">
    <property type="component" value="Chromosome I"/>
</dbReference>
<keyword evidence="2" id="KW-1185">Reference proteome</keyword>
<dbReference type="InterPro" id="IPR011989">
    <property type="entry name" value="ARM-like"/>
</dbReference>
<dbReference type="InterPro" id="IPR016024">
    <property type="entry name" value="ARM-type_fold"/>
</dbReference>
<proteinExistence type="predicted"/>
<evidence type="ECO:0000313" key="2">
    <source>
        <dbReference type="Proteomes" id="UP000192940"/>
    </source>
</evidence>
<gene>
    <name evidence="1" type="ORF">SAMN05661091_1809</name>
</gene>
<protein>
    <recommendedName>
        <fullName evidence="3">HEAT repeat-containing protein</fullName>
    </recommendedName>
</protein>
<sequence length="621" mass="71030">MSTALLQELNQEVRRLYIAGSELAVDDFRLKRLLPQFQQLGERAPVFKRLGECISALIEPASDKDSRSAQLLQDLNLLLSSVLHTQGTTNPEGELTPVNSRPISLSSHLSYRKLSAVQVALTTKGGGRYEIIVDAWKEGLFQDLRLVHLAIEALNDPYVEISELAGNHILPSYGPEIVPFLVESFDPKGGKSESRKLQVIAKTGGKDVLDLIYQATETGTDDVRSAAIKLLAGYEEYESDLIEWSRNKKKVIREAAYDALAENGSDTSVERLYEASLGKDKELVNPVLAKCNSALLTDWLVRDLSAELQSVSEVKDDKQKIEEIWSRVRLLLWAMGDKQSLQLEELYRDVLNQYSLYMTSLGWGYLVNEAVIYMGRIDTEEARELLHENAEQDLKHFKHSDSYVNKVFSKTHRVLSPERLYEQYEEVLVQGFASSTLSKVAKERKKLLGTIGDLVIHREYRAYEDIVSFADKGSYTYYVEMLPQEQMEMSWDHRWLELFIEQDEFTLVSAFARQGHKAAEVYLLEKLKNSPEFRNRFANLIIMGLIRSGMKDENLYEALVTALEDERNKDCYEIEPFIFKQLCRLPSSYYDRVQAILPNFKANAEDQLQYVLRNMKGLVRT</sequence>
<dbReference type="SUPFAM" id="SSF48371">
    <property type="entry name" value="ARM repeat"/>
    <property type="match status" value="1"/>
</dbReference>
<dbReference type="AlphaFoldDB" id="A0A1X7H7E0"/>
<organism evidence="1 2">
    <name type="scientific">Paenibacillus uliginis N3/975</name>
    <dbReference type="NCBI Taxonomy" id="1313296"/>
    <lineage>
        <taxon>Bacteria</taxon>
        <taxon>Bacillati</taxon>
        <taxon>Bacillota</taxon>
        <taxon>Bacilli</taxon>
        <taxon>Bacillales</taxon>
        <taxon>Paenibacillaceae</taxon>
        <taxon>Paenibacillus</taxon>
    </lineage>
</organism>
<evidence type="ECO:0008006" key="3">
    <source>
        <dbReference type="Google" id="ProtNLM"/>
    </source>
</evidence>
<dbReference type="RefSeq" id="WP_208918683.1">
    <property type="nucleotide sequence ID" value="NZ_LT840184.1"/>
</dbReference>
<dbReference type="Gene3D" id="1.25.10.10">
    <property type="entry name" value="Leucine-rich Repeat Variant"/>
    <property type="match status" value="1"/>
</dbReference>
<reference evidence="1 2" key="1">
    <citation type="submission" date="2017-04" db="EMBL/GenBank/DDBJ databases">
        <authorList>
            <person name="Afonso C.L."/>
            <person name="Miller P.J."/>
            <person name="Scott M.A."/>
            <person name="Spackman E."/>
            <person name="Goraichik I."/>
            <person name="Dimitrov K.M."/>
            <person name="Suarez D.L."/>
            <person name="Swayne D.E."/>
        </authorList>
    </citation>
    <scope>NUCLEOTIDE SEQUENCE [LARGE SCALE GENOMIC DNA]</scope>
    <source>
        <strain evidence="1 2">N3/975</strain>
    </source>
</reference>
<accession>A0A1X7H7E0</accession>
<dbReference type="EMBL" id="LT840184">
    <property type="protein sequence ID" value="SMF80211.1"/>
    <property type="molecule type" value="Genomic_DNA"/>
</dbReference>
<name>A0A1X7H7E0_9BACL</name>
<dbReference type="STRING" id="1313296.SAMN05661091_1809"/>
<evidence type="ECO:0000313" key="1">
    <source>
        <dbReference type="EMBL" id="SMF80211.1"/>
    </source>
</evidence>